<comment type="caution">
    <text evidence="2">The sequence shown here is derived from an EMBL/GenBank/DDBJ whole genome shotgun (WGS) entry which is preliminary data.</text>
</comment>
<proteinExistence type="predicted"/>
<name>A0A3P3FX66_9HYPH</name>
<dbReference type="Proteomes" id="UP000273786">
    <property type="component" value="Unassembled WGS sequence"/>
</dbReference>
<sequence length="138" mass="15331">MTDFDFSKDYGVGFFSGQRLHDRLILEAKDELILTITGIRLQTFSDAADPEWVLSLGEGEDELRLKKNNRQLGQALADAYGINGKTWVGKRIGLSAHWITWTDKGTGEAKEGYTLRARGFPDAEVSKPSPGPDDDIPF</sequence>
<gene>
    <name evidence="2" type="ORF">EH240_12700</name>
</gene>
<evidence type="ECO:0000313" key="2">
    <source>
        <dbReference type="EMBL" id="RRI02319.1"/>
    </source>
</evidence>
<evidence type="ECO:0000313" key="3">
    <source>
        <dbReference type="Proteomes" id="UP000273786"/>
    </source>
</evidence>
<feature type="region of interest" description="Disordered" evidence="1">
    <location>
        <begin position="119"/>
        <end position="138"/>
    </location>
</feature>
<keyword evidence="3" id="KW-1185">Reference proteome</keyword>
<organism evidence="2 3">
    <name type="scientific">Mesorhizobium tamadayense</name>
    <dbReference type="NCBI Taxonomy" id="425306"/>
    <lineage>
        <taxon>Bacteria</taxon>
        <taxon>Pseudomonadati</taxon>
        <taxon>Pseudomonadota</taxon>
        <taxon>Alphaproteobacteria</taxon>
        <taxon>Hyphomicrobiales</taxon>
        <taxon>Phyllobacteriaceae</taxon>
        <taxon>Mesorhizobium</taxon>
    </lineage>
</organism>
<dbReference type="AlphaFoldDB" id="A0A3P3FX66"/>
<reference evidence="2 3" key="1">
    <citation type="submission" date="2018-11" db="EMBL/GenBank/DDBJ databases">
        <title>the genome of Mesorhizobium tamadayense DSM 28320.</title>
        <authorList>
            <person name="Gao J."/>
        </authorList>
    </citation>
    <scope>NUCLEOTIDE SEQUENCE [LARGE SCALE GENOMIC DNA]</scope>
    <source>
        <strain evidence="2 3">DSM 28320</strain>
    </source>
</reference>
<dbReference type="OrthoDB" id="6192129at2"/>
<protein>
    <submittedName>
        <fullName evidence="2">Uncharacterized protein</fullName>
    </submittedName>
</protein>
<dbReference type="RefSeq" id="WP_124998672.1">
    <property type="nucleotide sequence ID" value="NZ_RQXT01000012.1"/>
</dbReference>
<dbReference type="EMBL" id="RQXT01000012">
    <property type="protein sequence ID" value="RRI02319.1"/>
    <property type="molecule type" value="Genomic_DNA"/>
</dbReference>
<evidence type="ECO:0000256" key="1">
    <source>
        <dbReference type="SAM" id="MobiDB-lite"/>
    </source>
</evidence>
<accession>A0A3P3FX66</accession>